<evidence type="ECO:0000313" key="7">
    <source>
        <dbReference type="EMBL" id="KAL2463307.1"/>
    </source>
</evidence>
<keyword evidence="2 5" id="KW-0812">Transmembrane</keyword>
<evidence type="ECO:0000256" key="3">
    <source>
        <dbReference type="ARBA" id="ARBA00022989"/>
    </source>
</evidence>
<protein>
    <recommendedName>
        <fullName evidence="6">GTD-binding domain-containing protein</fullName>
    </recommendedName>
</protein>
<evidence type="ECO:0000259" key="6">
    <source>
        <dbReference type="PROSITE" id="PS51775"/>
    </source>
</evidence>
<dbReference type="PROSITE" id="PS51775">
    <property type="entry name" value="GTD_BINDING"/>
    <property type="match status" value="1"/>
</dbReference>
<evidence type="ECO:0000256" key="5">
    <source>
        <dbReference type="SAM" id="Phobius"/>
    </source>
</evidence>
<name>A0ABD1PHC2_9LAMI</name>
<dbReference type="Proteomes" id="UP001604277">
    <property type="component" value="Unassembled WGS sequence"/>
</dbReference>
<comment type="subcellular location">
    <subcellularLocation>
        <location evidence="1">Membrane</location>
    </subcellularLocation>
</comment>
<evidence type="ECO:0000256" key="1">
    <source>
        <dbReference type="ARBA" id="ARBA00004370"/>
    </source>
</evidence>
<evidence type="ECO:0000256" key="2">
    <source>
        <dbReference type="ARBA" id="ARBA00022692"/>
    </source>
</evidence>
<organism evidence="7 8">
    <name type="scientific">Forsythia ovata</name>
    <dbReference type="NCBI Taxonomy" id="205694"/>
    <lineage>
        <taxon>Eukaryota</taxon>
        <taxon>Viridiplantae</taxon>
        <taxon>Streptophyta</taxon>
        <taxon>Embryophyta</taxon>
        <taxon>Tracheophyta</taxon>
        <taxon>Spermatophyta</taxon>
        <taxon>Magnoliopsida</taxon>
        <taxon>eudicotyledons</taxon>
        <taxon>Gunneridae</taxon>
        <taxon>Pentapetalae</taxon>
        <taxon>asterids</taxon>
        <taxon>lamiids</taxon>
        <taxon>Lamiales</taxon>
        <taxon>Oleaceae</taxon>
        <taxon>Forsythieae</taxon>
        <taxon>Forsythia</taxon>
    </lineage>
</organism>
<feature type="transmembrane region" description="Helical" evidence="5">
    <location>
        <begin position="73"/>
        <end position="97"/>
    </location>
</feature>
<evidence type="ECO:0000256" key="4">
    <source>
        <dbReference type="ARBA" id="ARBA00023136"/>
    </source>
</evidence>
<feature type="domain" description="GTD-binding" evidence="6">
    <location>
        <begin position="308"/>
        <end position="406"/>
    </location>
</feature>
<keyword evidence="4 5" id="KW-0472">Membrane</keyword>
<gene>
    <name evidence="7" type="ORF">Fot_52963</name>
</gene>
<evidence type="ECO:0000313" key="8">
    <source>
        <dbReference type="Proteomes" id="UP001604277"/>
    </source>
</evidence>
<reference evidence="8" key="1">
    <citation type="submission" date="2024-07" db="EMBL/GenBank/DDBJ databases">
        <title>Two chromosome-level genome assemblies of Korean endemic species Abeliophyllum distichum and Forsythia ovata (Oleaceae).</title>
        <authorList>
            <person name="Jang H."/>
        </authorList>
    </citation>
    <scope>NUCLEOTIDE SEQUENCE [LARGE SCALE GENOMIC DNA]</scope>
</reference>
<dbReference type="EMBL" id="JBFOLJ010000019">
    <property type="protein sequence ID" value="KAL2463307.1"/>
    <property type="molecule type" value="Genomic_DNA"/>
</dbReference>
<keyword evidence="8" id="KW-1185">Reference proteome</keyword>
<keyword evidence="3 5" id="KW-1133">Transmembrane helix</keyword>
<accession>A0ABD1PHC2</accession>
<comment type="caution">
    <text evidence="7">The sequence shown here is derived from an EMBL/GenBank/DDBJ whole genome shotgun (WGS) entry which is preliminary data.</text>
</comment>
<proteinExistence type="predicted"/>
<dbReference type="Pfam" id="PF04576">
    <property type="entry name" value="Zein-binding"/>
    <property type="match status" value="1"/>
</dbReference>
<dbReference type="PANTHER" id="PTHR31422">
    <property type="entry name" value="BNAANNG28530D PROTEIN"/>
    <property type="match status" value="1"/>
</dbReference>
<dbReference type="GO" id="GO:0080115">
    <property type="term" value="F:myosin XI tail binding"/>
    <property type="evidence" value="ECO:0007669"/>
    <property type="project" value="UniProtKB-ARBA"/>
</dbReference>
<sequence length="422" mass="47751">MTQVSKFRMTNPEEWRLSSVVHHLGKFGYGHKLYTLGHDIRRLNQVVFQRKMVCKAVHFWNLRDLVGAFLDLAIAYLLLCAAAIAFLATKFLAFFGLSLPCPCNGLFFNKNYCLQRLLVDYPTESISIIQLSVKQKFPFNDSLWRKNVNNDVNGILEMEGGASCCSVSDAKKAGNVVRRELSARDEKYDAKGKGVLNYKPRSGMHRHRKGDCGHGKYSSVSSYDPSLCEWVQDGVLLSPSSISRGENEITRDNEKAPTIMGVWKNARDGVEMNKFSDEDILMKKHVSSIGGLLGKARGDLGFNVDEKISIELLEEVLKEEHAACAALYIELEKERSAAATAVDEAMAMILRLQEEKASVEMEARKNQRVIEEKSAYDAEEMYILKEILVRREREKHFLENEVEAYRHLICPENEQLAGDIAD</sequence>
<dbReference type="AlphaFoldDB" id="A0ABD1PHC2"/>
<dbReference type="InterPro" id="IPR007656">
    <property type="entry name" value="GTD-bd"/>
</dbReference>
<dbReference type="PANTHER" id="PTHR31422:SF49">
    <property type="entry name" value="GTD-BINDING DOMAIN-CONTAINING PROTEIN"/>
    <property type="match status" value="1"/>
</dbReference>
<dbReference type="GO" id="GO:0016020">
    <property type="term" value="C:membrane"/>
    <property type="evidence" value="ECO:0007669"/>
    <property type="project" value="UniProtKB-SubCell"/>
</dbReference>